<dbReference type="EMBL" id="AP025314">
    <property type="protein sequence ID" value="BDD09457.1"/>
    <property type="molecule type" value="Genomic_DNA"/>
</dbReference>
<reference evidence="2 3" key="1">
    <citation type="submission" date="2021-12" db="EMBL/GenBank/DDBJ databases">
        <title>Genome sequencing of bacteria with rrn-lacking chromosome and rrn-plasmid.</title>
        <authorList>
            <person name="Anda M."/>
            <person name="Iwasaki W."/>
        </authorList>
    </citation>
    <scope>NUCLEOTIDE SEQUENCE [LARGE SCALE GENOMIC DNA]</scope>
    <source>
        <strain evidence="2 3">DSM 100852</strain>
    </source>
</reference>
<feature type="chain" id="PRO_5043392489" evidence="1">
    <location>
        <begin position="20"/>
        <end position="326"/>
    </location>
</feature>
<evidence type="ECO:0000313" key="3">
    <source>
        <dbReference type="Proteomes" id="UP001348817"/>
    </source>
</evidence>
<accession>A0AAU9CVJ6</accession>
<organism evidence="2 3">
    <name type="scientific">Fulvitalea axinellae</name>
    <dbReference type="NCBI Taxonomy" id="1182444"/>
    <lineage>
        <taxon>Bacteria</taxon>
        <taxon>Pseudomonadati</taxon>
        <taxon>Bacteroidota</taxon>
        <taxon>Cytophagia</taxon>
        <taxon>Cytophagales</taxon>
        <taxon>Persicobacteraceae</taxon>
        <taxon>Fulvitalea</taxon>
    </lineage>
</organism>
<protein>
    <submittedName>
        <fullName evidence="2">Uncharacterized protein</fullName>
    </submittedName>
</protein>
<evidence type="ECO:0000313" key="2">
    <source>
        <dbReference type="EMBL" id="BDD09457.1"/>
    </source>
</evidence>
<gene>
    <name evidence="2" type="ORF">FUAX_18890</name>
</gene>
<evidence type="ECO:0000256" key="1">
    <source>
        <dbReference type="SAM" id="SignalP"/>
    </source>
</evidence>
<name>A0AAU9CVJ6_9BACT</name>
<dbReference type="KEGG" id="fax:FUAX_18890"/>
<keyword evidence="3" id="KW-1185">Reference proteome</keyword>
<keyword evidence="1" id="KW-0732">Signal</keyword>
<dbReference type="Proteomes" id="UP001348817">
    <property type="component" value="Chromosome"/>
</dbReference>
<feature type="signal peptide" evidence="1">
    <location>
        <begin position="1"/>
        <end position="19"/>
    </location>
</feature>
<sequence length="326" mass="36784">MKRSILKFGLIGLTLVACAKNESVEEDINSAENSKKHLVTFNNQIKSQIDISTGPMMRAATQDQSPKLGGKRLIVYKKIEEGKYTFFQELIAYRHKSDHPANIDEPFSLMLENGDYMVNSLNHKLRTNPWSGKVVEDSYRSYAWMILKCNFPVFMGSTVVPSGETCWNSDVFAGQKEFTIDGSATEIDIVSTRKVGLVKISSTTDLPENWSYVEVNVNTNVVSHITSGKTGSKRKHFYDIFKDKNPDMPQKGFEWEFYNLADDDVEVEILAKNERGELLTRKVIQHVPVEVGKVTTLKGDCFPIGQTSLSIKIEDTPYENGKTVTF</sequence>
<proteinExistence type="predicted"/>
<dbReference type="AlphaFoldDB" id="A0AAU9CVJ6"/>
<dbReference type="RefSeq" id="WP_338394657.1">
    <property type="nucleotide sequence ID" value="NZ_AP025314.1"/>
</dbReference>